<dbReference type="SUPFAM" id="SSF47336">
    <property type="entry name" value="ACP-like"/>
    <property type="match status" value="1"/>
</dbReference>
<dbReference type="InterPro" id="IPR045851">
    <property type="entry name" value="AMP-bd_C_sf"/>
</dbReference>
<dbReference type="Pfam" id="PF00551">
    <property type="entry name" value="Formyl_trans_N"/>
    <property type="match status" value="1"/>
</dbReference>
<evidence type="ECO:0000313" key="5">
    <source>
        <dbReference type="EMBL" id="KRS11899.1"/>
    </source>
</evidence>
<dbReference type="Gene3D" id="3.20.20.30">
    <property type="entry name" value="Luciferase-like domain"/>
    <property type="match status" value="1"/>
</dbReference>
<dbReference type="SUPFAM" id="SSF51679">
    <property type="entry name" value="Bacterial luciferase-like"/>
    <property type="match status" value="1"/>
</dbReference>
<evidence type="ECO:0000313" key="6">
    <source>
        <dbReference type="Proteomes" id="UP000051295"/>
    </source>
</evidence>
<dbReference type="PRINTS" id="PR00154">
    <property type="entry name" value="AMPBINDING"/>
</dbReference>
<dbReference type="Gene3D" id="3.40.50.12230">
    <property type="match status" value="1"/>
</dbReference>
<dbReference type="GO" id="GO:0044550">
    <property type="term" value="P:secondary metabolite biosynthetic process"/>
    <property type="evidence" value="ECO:0007669"/>
    <property type="project" value="TreeGrafter"/>
</dbReference>
<dbReference type="FunFam" id="2.30.38.10:FF:000001">
    <property type="entry name" value="Non-ribosomal peptide synthetase PvdI"/>
    <property type="match status" value="1"/>
</dbReference>
<dbReference type="EMBL" id="LAXJ01000016">
    <property type="protein sequence ID" value="KRS11899.1"/>
    <property type="molecule type" value="Genomic_DNA"/>
</dbReference>
<comment type="caution">
    <text evidence="5">The sequence shown here is derived from an EMBL/GenBank/DDBJ whole genome shotgun (WGS) entry which is preliminary data.</text>
</comment>
<dbReference type="NCBIfam" id="TIGR04020">
    <property type="entry name" value="seco_metab_LLM"/>
    <property type="match status" value="1"/>
</dbReference>
<dbReference type="Gene3D" id="3.40.50.12780">
    <property type="entry name" value="N-terminal domain of ligase-like"/>
    <property type="match status" value="1"/>
</dbReference>
<evidence type="ECO:0000259" key="4">
    <source>
        <dbReference type="PROSITE" id="PS50075"/>
    </source>
</evidence>
<dbReference type="InterPro" id="IPR042099">
    <property type="entry name" value="ANL_N_sf"/>
</dbReference>
<feature type="region of interest" description="Disordered" evidence="3">
    <location>
        <begin position="1411"/>
        <end position="1434"/>
    </location>
</feature>
<feature type="domain" description="Carrier" evidence="4">
    <location>
        <begin position="1436"/>
        <end position="1512"/>
    </location>
</feature>
<protein>
    <submittedName>
        <fullName evidence="5">Peptide synthetase</fullName>
    </submittedName>
</protein>
<evidence type="ECO:0000256" key="1">
    <source>
        <dbReference type="ARBA" id="ARBA00022450"/>
    </source>
</evidence>
<dbReference type="InterPro" id="IPR005793">
    <property type="entry name" value="Formyl_trans_C"/>
</dbReference>
<evidence type="ECO:0000256" key="3">
    <source>
        <dbReference type="SAM" id="MobiDB-lite"/>
    </source>
</evidence>
<gene>
    <name evidence="5" type="ORF">XM53_14545</name>
</gene>
<organism evidence="5 6">
    <name type="scientific">Roseovarius atlanticus</name>
    <dbReference type="NCBI Taxonomy" id="1641875"/>
    <lineage>
        <taxon>Bacteria</taxon>
        <taxon>Pseudomonadati</taxon>
        <taxon>Pseudomonadota</taxon>
        <taxon>Alphaproteobacteria</taxon>
        <taxon>Rhodobacterales</taxon>
        <taxon>Roseobacteraceae</taxon>
        <taxon>Roseovarius</taxon>
    </lineage>
</organism>
<dbReference type="Pfam" id="PF13193">
    <property type="entry name" value="AMP-binding_C"/>
    <property type="match status" value="1"/>
</dbReference>
<dbReference type="CDD" id="cd08700">
    <property type="entry name" value="FMT_C_OzmH_like"/>
    <property type="match status" value="1"/>
</dbReference>
<evidence type="ECO:0000256" key="2">
    <source>
        <dbReference type="ARBA" id="ARBA00022553"/>
    </source>
</evidence>
<dbReference type="InterPro" id="IPR020806">
    <property type="entry name" value="PKS_PP-bd"/>
</dbReference>
<dbReference type="InterPro" id="IPR025110">
    <property type="entry name" value="AMP-bd_C"/>
</dbReference>
<dbReference type="GO" id="GO:0043041">
    <property type="term" value="P:amino acid activation for nonribosomal peptide biosynthetic process"/>
    <property type="evidence" value="ECO:0007669"/>
    <property type="project" value="TreeGrafter"/>
</dbReference>
<feature type="region of interest" description="Disordered" evidence="3">
    <location>
        <begin position="1516"/>
        <end position="1562"/>
    </location>
</feature>
<dbReference type="InterPro" id="IPR036736">
    <property type="entry name" value="ACP-like_sf"/>
</dbReference>
<dbReference type="InterPro" id="IPR020459">
    <property type="entry name" value="AMP-binding"/>
</dbReference>
<dbReference type="SUPFAM" id="SSF50486">
    <property type="entry name" value="FMT C-terminal domain-like"/>
    <property type="match status" value="1"/>
</dbReference>
<keyword evidence="6" id="KW-1185">Reference proteome</keyword>
<dbReference type="RefSeq" id="WP_057794533.1">
    <property type="nucleotide sequence ID" value="NZ_LAXJ01000016.1"/>
</dbReference>
<dbReference type="PATRIC" id="fig|1641875.4.peg.712"/>
<accession>A0A0T5NSI7</accession>
<dbReference type="FunFam" id="3.40.50.980:FF:000001">
    <property type="entry name" value="Non-ribosomal peptide synthetase"/>
    <property type="match status" value="1"/>
</dbReference>
<dbReference type="SMART" id="SM00823">
    <property type="entry name" value="PKS_PP"/>
    <property type="match status" value="1"/>
</dbReference>
<reference evidence="5 6" key="1">
    <citation type="submission" date="2015-04" db="EMBL/GenBank/DDBJ databases">
        <title>The draft genome sequence of Roseovarius sp.R12b.</title>
        <authorList>
            <person name="Li G."/>
            <person name="Lai Q."/>
            <person name="Shao Z."/>
            <person name="Yan P."/>
        </authorList>
    </citation>
    <scope>NUCLEOTIDE SEQUENCE [LARGE SCALE GENOMIC DNA]</scope>
    <source>
        <strain evidence="5 6">R12B</strain>
    </source>
</reference>
<dbReference type="InterPro" id="IPR000873">
    <property type="entry name" value="AMP-dep_synth/lig_dom"/>
</dbReference>
<feature type="compositionally biased region" description="Polar residues" evidence="3">
    <location>
        <begin position="1423"/>
        <end position="1433"/>
    </location>
</feature>
<name>A0A0T5NSI7_9RHOB</name>
<dbReference type="Pfam" id="PF00296">
    <property type="entry name" value="Bac_luciferase"/>
    <property type="match status" value="1"/>
</dbReference>
<dbReference type="SUPFAM" id="SSF53328">
    <property type="entry name" value="Formyltransferase"/>
    <property type="match status" value="1"/>
</dbReference>
<dbReference type="GO" id="GO:0005737">
    <property type="term" value="C:cytoplasm"/>
    <property type="evidence" value="ECO:0007669"/>
    <property type="project" value="TreeGrafter"/>
</dbReference>
<dbReference type="Pfam" id="PF00501">
    <property type="entry name" value="AMP-binding"/>
    <property type="match status" value="2"/>
</dbReference>
<feature type="compositionally biased region" description="Basic residues" evidence="3">
    <location>
        <begin position="1552"/>
        <end position="1562"/>
    </location>
</feature>
<dbReference type="InterPro" id="IPR020845">
    <property type="entry name" value="AMP-binding_CS"/>
</dbReference>
<dbReference type="Proteomes" id="UP000051295">
    <property type="component" value="Unassembled WGS sequence"/>
</dbReference>
<dbReference type="InterPro" id="IPR002376">
    <property type="entry name" value="Formyl_transf_N"/>
</dbReference>
<dbReference type="Gene3D" id="3.30.300.30">
    <property type="match status" value="1"/>
</dbReference>
<dbReference type="InterPro" id="IPR036477">
    <property type="entry name" value="Formyl_transf_N_sf"/>
</dbReference>
<dbReference type="InterPro" id="IPR036661">
    <property type="entry name" value="Luciferase-like_sf"/>
</dbReference>
<dbReference type="SUPFAM" id="SSF56801">
    <property type="entry name" value="Acetyl-CoA synthetase-like"/>
    <property type="match status" value="2"/>
</dbReference>
<proteinExistence type="predicted"/>
<dbReference type="OrthoDB" id="9803968at2"/>
<dbReference type="Gene3D" id="3.40.50.980">
    <property type="match status" value="2"/>
</dbReference>
<dbReference type="InterPro" id="IPR024011">
    <property type="entry name" value="Biosynth_lucif-like_mOase_dom"/>
</dbReference>
<dbReference type="Gene3D" id="1.10.1200.10">
    <property type="entry name" value="ACP-like"/>
    <property type="match status" value="1"/>
</dbReference>
<dbReference type="PROSITE" id="PS00455">
    <property type="entry name" value="AMP_BINDING"/>
    <property type="match status" value="1"/>
</dbReference>
<dbReference type="Pfam" id="PF02911">
    <property type="entry name" value="Formyl_trans_C"/>
    <property type="match status" value="1"/>
</dbReference>
<dbReference type="PANTHER" id="PTHR45527">
    <property type="entry name" value="NONRIBOSOMAL PEPTIDE SYNTHETASE"/>
    <property type="match status" value="1"/>
</dbReference>
<dbReference type="CDD" id="cd05930">
    <property type="entry name" value="A_NRPS"/>
    <property type="match status" value="1"/>
</dbReference>
<dbReference type="GO" id="GO:0031177">
    <property type="term" value="F:phosphopantetheine binding"/>
    <property type="evidence" value="ECO:0007669"/>
    <property type="project" value="InterPro"/>
</dbReference>
<dbReference type="STRING" id="1641875.XM53_14545"/>
<dbReference type="InterPro" id="IPR011034">
    <property type="entry name" value="Formyl_transferase-like_C_sf"/>
</dbReference>
<dbReference type="InterPro" id="IPR011251">
    <property type="entry name" value="Luciferase-like_dom"/>
</dbReference>
<feature type="compositionally biased region" description="Low complexity" evidence="3">
    <location>
        <begin position="1530"/>
        <end position="1541"/>
    </location>
</feature>
<dbReference type="Pfam" id="PF00550">
    <property type="entry name" value="PP-binding"/>
    <property type="match status" value="1"/>
</dbReference>
<dbReference type="PANTHER" id="PTHR45527:SF1">
    <property type="entry name" value="FATTY ACID SYNTHASE"/>
    <property type="match status" value="1"/>
</dbReference>
<keyword evidence="2" id="KW-0597">Phosphoprotein</keyword>
<dbReference type="FunFam" id="3.30.300.30:FF:000010">
    <property type="entry name" value="Enterobactin synthetase component F"/>
    <property type="match status" value="1"/>
</dbReference>
<dbReference type="PROSITE" id="PS50075">
    <property type="entry name" value="CARRIER"/>
    <property type="match status" value="1"/>
</dbReference>
<sequence>MSQFSSLLIGNESLVIQCGDLLRGEGHTIAAVVTRNEDVAAWAEAAGLKVIAPGRDLGARLGGLEFDWLLSIANLDLIPEDVIALARRGAVNFHDGPLPAYAGLNAPVWAKLAGEKRHGISWHLIEGGVDEGDIIASKAFEITDGDTAFSLNTKSYVAAIESFTDLMAELSGSAPARHPQDLERRSYFARDARPMAGAVMNFNKPAKELLLLIRALDHGEYWNPLCLPKFETGGGMYLVREGHVSESVSGAAPGTVLAADDDQLCIATESGDIVLTSVTALDGARVRPSEITRVGAILQSPAADLRKQIHNDLAPLAKHDPAWRLALEAIEPVELPLISAASGPARPLARNVSIPAGVTADKVRTAFALMMARLSGSAAADLALAVPRLSGPAAAQVCEWVPVRLVQSDSFAQMTGDLSNLISAARARGPFAADLLARLPGSRPTLPELALSEDAETGLVGPSALTLAVTDGSATLYGDAARVSAAALDLYAARLSHLVAHLGESDDPAALPILPEDERRSMLVDWNATGKDYDAGQCIHKAFEAQVTRTPEAEALAFEGASLTYTALNAAANRMAHRLIGMGVKPGVIVGLHLPRSAEMVIAALAILKAGGAYLPMDPSYPTDRTALYLEDSEAGVIVTNAALAAALPSSAAGVLDIDQDMSDRPETNPDSGVTGEDLAYVIYTSGSTGRPKGVMVEHRNVANFFAGMDDRIDHDRGGIWLAVTSLSFDISVLELFWTLARGFKLVISGDESRALVAGDGAGGGAGAGGMEFSLYYWGNDDGTGRGKYRSLLEGAKFADTHGFCAVWTPERHFHAFGGPYPNPSVTGAAVAGLTQNIGVRAGSCVAPLHHTARIAEEWSVIDNLTEGRAGLAIASGWQPDDFVLRPENTPPENKPAMFRQIAELRRLWAGEPVAFARQNGELHEVVTQPRPISKTPELWVTTAGNPETWKEAGRNGCNVLTHLLGQSIDEVAGKIEIYHEALRAAGHDPARFKVTLMLHTFLADSRETAREIAREPMKDYLRSAAGLIKQYAWAFPAFKKPKDVDNAFQLDLGSLTEEELEGILDFAFDRYFNDSGLFGTIEDAMTRVAQVKEIGVTEIACLIDYGIEVDTLLDGLIPLAEIVARANANAGPAADDFSIAAQISRHKVTHLQCTPSMARMLLMNEESSAALSQVKHLMLGGEALPGALVGELAALTDAHVENMYGPTETTIWSTTRTAETGAGVVGIGTPIANTQVYVLDDKMEPVPVGVPGELFIGGDGVARGYWKREDLTAERFVRDPFSDRTGARLYRTGDLARWLPEGELDFLGRADFQVKLRGYRIELGEIESALDRLDTVRQSVVVVREDIPGTQVLVAYLLADAAIDEAALKSALGEVLPAHMIPARFVTLDAFPLTPNKKVDRSALPAWSAPEREVAAAPKPASTPSDAGTLPTTAGFDGDVEAEISAIWSAILGVGSISARDNFFDLGGHSLLAVQAHREIKSKLGVAKLSITDIFRFPVLGDLAEAVGDKLGGGAPARSAHAMKTTSQTAPTPEPTEAPAVSREDAMARRREMRARRRRGS</sequence>
<dbReference type="InterPro" id="IPR009081">
    <property type="entry name" value="PP-bd_ACP"/>
</dbReference>
<keyword evidence="1" id="KW-0596">Phosphopantetheine</keyword>
<dbReference type="GO" id="GO:0016705">
    <property type="term" value="F:oxidoreductase activity, acting on paired donors, with incorporation or reduction of molecular oxygen"/>
    <property type="evidence" value="ECO:0007669"/>
    <property type="project" value="InterPro"/>
</dbReference>